<dbReference type="PANTHER" id="PTHR45669">
    <property type="entry name" value="GLUTAREDOXIN DOMAIN-CONTAINING CYSTEINE-RICH PROTEIN CG12206-RELATED"/>
    <property type="match status" value="1"/>
</dbReference>
<dbReference type="EMBL" id="JANAVB010003998">
    <property type="protein sequence ID" value="KAJ6849096.1"/>
    <property type="molecule type" value="Genomic_DNA"/>
</dbReference>
<feature type="domain" description="Glutaredoxin" evidence="2">
    <location>
        <begin position="81"/>
        <end position="149"/>
    </location>
</feature>
<dbReference type="InterPro" id="IPR002109">
    <property type="entry name" value="Glutaredoxin"/>
</dbReference>
<dbReference type="SUPFAM" id="SSF52833">
    <property type="entry name" value="Thioredoxin-like"/>
    <property type="match status" value="1"/>
</dbReference>
<evidence type="ECO:0000313" key="3">
    <source>
        <dbReference type="EMBL" id="KAJ6849096.1"/>
    </source>
</evidence>
<dbReference type="Gene3D" id="3.40.30.10">
    <property type="entry name" value="Glutaredoxin"/>
    <property type="match status" value="1"/>
</dbReference>
<dbReference type="PROSITE" id="PS51354">
    <property type="entry name" value="GLUTAREDOXIN_2"/>
    <property type="match status" value="1"/>
</dbReference>
<protein>
    <recommendedName>
        <fullName evidence="2">Glutaredoxin domain-containing protein</fullName>
    </recommendedName>
</protein>
<dbReference type="Pfam" id="PF00462">
    <property type="entry name" value="Glutaredoxin"/>
    <property type="match status" value="1"/>
</dbReference>
<dbReference type="CDD" id="cd03031">
    <property type="entry name" value="GRX_GRX_like"/>
    <property type="match status" value="1"/>
</dbReference>
<keyword evidence="4" id="KW-1185">Reference proteome</keyword>
<dbReference type="AlphaFoldDB" id="A0AAX6I756"/>
<gene>
    <name evidence="3" type="ORF">M6B38_271490</name>
</gene>
<sequence>MGCASSRDSIVPTSPLPPLPAVPKKSSSTTSFLSVVVIHHPPLHPGDSSHLVSLTSTTYNPIAMAAAAAKKSSSKSSSKEVILFTTSLRSIRRTYEDCRSLGSLLRALGVFVDERDVSMDASFRRHLQALLPHHPRPVALPQLFVGGRHLGGTEEVRQLHEDGRLEALLEGAPRVEDRRHVCGLCGGVRFLPCGECSGSRKVFEEETERIRRCPDCNENGLVRCPLCCSSTQ</sequence>
<comment type="caution">
    <text evidence="3">The sequence shown here is derived from an EMBL/GenBank/DDBJ whole genome shotgun (WGS) entry which is preliminary data.</text>
</comment>
<reference evidence="3" key="2">
    <citation type="submission" date="2023-04" db="EMBL/GenBank/DDBJ databases">
        <authorList>
            <person name="Bruccoleri R.E."/>
            <person name="Oakeley E.J."/>
            <person name="Faust A.-M."/>
            <person name="Dessus-Babus S."/>
            <person name="Altorfer M."/>
            <person name="Burckhardt D."/>
            <person name="Oertli M."/>
            <person name="Naumann U."/>
            <person name="Petersen F."/>
            <person name="Wong J."/>
        </authorList>
    </citation>
    <scope>NUCLEOTIDE SEQUENCE</scope>
    <source>
        <strain evidence="3">GSM-AAB239-AS_SAM_17_03QT</strain>
        <tissue evidence="3">Leaf</tissue>
    </source>
</reference>
<accession>A0AAX6I756</accession>
<name>A0AAX6I756_IRIPA</name>
<dbReference type="PANTHER" id="PTHR45669:SF7">
    <property type="entry name" value="F1N19.7"/>
    <property type="match status" value="1"/>
</dbReference>
<feature type="region of interest" description="Disordered" evidence="1">
    <location>
        <begin position="1"/>
        <end position="22"/>
    </location>
</feature>
<evidence type="ECO:0000256" key="1">
    <source>
        <dbReference type="SAM" id="MobiDB-lite"/>
    </source>
</evidence>
<reference evidence="3" key="1">
    <citation type="journal article" date="2023" name="GigaByte">
        <title>Genome assembly of the bearded iris, Iris pallida Lam.</title>
        <authorList>
            <person name="Bruccoleri R.E."/>
            <person name="Oakeley E.J."/>
            <person name="Faust A.M.E."/>
            <person name="Altorfer M."/>
            <person name="Dessus-Babus S."/>
            <person name="Burckhardt D."/>
            <person name="Oertli M."/>
            <person name="Naumann U."/>
            <person name="Petersen F."/>
            <person name="Wong J."/>
        </authorList>
    </citation>
    <scope>NUCLEOTIDE SEQUENCE</scope>
    <source>
        <strain evidence="3">GSM-AAB239-AS_SAM_17_03QT</strain>
    </source>
</reference>
<dbReference type="Proteomes" id="UP001140949">
    <property type="component" value="Unassembled WGS sequence"/>
</dbReference>
<dbReference type="InterPro" id="IPR036249">
    <property type="entry name" value="Thioredoxin-like_sf"/>
</dbReference>
<evidence type="ECO:0000259" key="2">
    <source>
        <dbReference type="Pfam" id="PF00462"/>
    </source>
</evidence>
<proteinExistence type="predicted"/>
<dbReference type="Pfam" id="PF23733">
    <property type="entry name" value="GRXCR1-2_C"/>
    <property type="match status" value="1"/>
</dbReference>
<evidence type="ECO:0000313" key="4">
    <source>
        <dbReference type="Proteomes" id="UP001140949"/>
    </source>
</evidence>
<organism evidence="3 4">
    <name type="scientific">Iris pallida</name>
    <name type="common">Sweet iris</name>
    <dbReference type="NCBI Taxonomy" id="29817"/>
    <lineage>
        <taxon>Eukaryota</taxon>
        <taxon>Viridiplantae</taxon>
        <taxon>Streptophyta</taxon>
        <taxon>Embryophyta</taxon>
        <taxon>Tracheophyta</taxon>
        <taxon>Spermatophyta</taxon>
        <taxon>Magnoliopsida</taxon>
        <taxon>Liliopsida</taxon>
        <taxon>Asparagales</taxon>
        <taxon>Iridaceae</taxon>
        <taxon>Iridoideae</taxon>
        <taxon>Irideae</taxon>
        <taxon>Iris</taxon>
    </lineage>
</organism>